<dbReference type="Pfam" id="PF13435">
    <property type="entry name" value="Cytochrome_C554"/>
    <property type="match status" value="1"/>
</dbReference>
<feature type="chain" id="PRO_5015766026" description="Cytochrome c-552/4 domain-containing protein" evidence="2">
    <location>
        <begin position="24"/>
        <end position="360"/>
    </location>
</feature>
<dbReference type="EMBL" id="PVNL01000135">
    <property type="protein sequence ID" value="PRP96091.1"/>
    <property type="molecule type" value="Genomic_DNA"/>
</dbReference>
<dbReference type="Gene3D" id="1.10.1130.10">
    <property type="entry name" value="Flavocytochrome C3, Chain A"/>
    <property type="match status" value="1"/>
</dbReference>
<gene>
    <name evidence="4" type="ORF">ENSA7_69050</name>
</gene>
<evidence type="ECO:0000259" key="3">
    <source>
        <dbReference type="Pfam" id="PF13435"/>
    </source>
</evidence>
<dbReference type="InterPro" id="IPR023155">
    <property type="entry name" value="Cyt_c-552/4"/>
</dbReference>
<accession>A0A2S9XTP5</accession>
<feature type="domain" description="Cytochrome c-552/4" evidence="3">
    <location>
        <begin position="59"/>
        <end position="127"/>
    </location>
</feature>
<dbReference type="Proteomes" id="UP000238823">
    <property type="component" value="Unassembled WGS sequence"/>
</dbReference>
<feature type="region of interest" description="Disordered" evidence="1">
    <location>
        <begin position="22"/>
        <end position="52"/>
    </location>
</feature>
<evidence type="ECO:0000313" key="4">
    <source>
        <dbReference type="EMBL" id="PRP96091.1"/>
    </source>
</evidence>
<dbReference type="InterPro" id="IPR036280">
    <property type="entry name" value="Multihaem_cyt_sf"/>
</dbReference>
<dbReference type="AlphaFoldDB" id="A0A2S9XTP5"/>
<sequence length="360" mass="38887">MRARASIVAVFVTLGLAAALTEASDGGTSRPARPAAATMPSPARGPNPDVRARLDRNDECVTCHADIASEWTHSLHRRAYEDPMFQAALELERDPGFCRACHAPEANPVHEPTPRESAAGVACVTCHLTGRDGAVLAGPSAHADDSRIPHPLRRSAEFASPDACAGCHEFWFPSLGRAGHGLKMQRTITEHARSAFADESCQRCHMPPAAAGHLDHGFTVVGRPSMLRAAVAIAATRPDPGRVVIELSPRVVGHAFPTGDLFRRLSVELHSDATEPSWSTQRILARHFSSQRVGDGQMIRVEHADDRVGVGSAPTVIEFELPPELHDAPITWELVHERALEATGARTTIWDRTSFAQGRL</sequence>
<evidence type="ECO:0000256" key="1">
    <source>
        <dbReference type="SAM" id="MobiDB-lite"/>
    </source>
</evidence>
<reference evidence="4 5" key="1">
    <citation type="submission" date="2018-03" db="EMBL/GenBank/DDBJ databases">
        <title>Draft Genome Sequences of the Obligatory Marine Myxobacteria Enhygromyxa salina SWB007.</title>
        <authorList>
            <person name="Poehlein A."/>
            <person name="Moghaddam J.A."/>
            <person name="Harms H."/>
            <person name="Alanjari M."/>
            <person name="Koenig G.M."/>
            <person name="Daniel R."/>
            <person name="Schaeberle T.F."/>
        </authorList>
    </citation>
    <scope>NUCLEOTIDE SEQUENCE [LARGE SCALE GENOMIC DNA]</scope>
    <source>
        <strain evidence="4 5">SWB007</strain>
    </source>
</reference>
<evidence type="ECO:0000256" key="2">
    <source>
        <dbReference type="SAM" id="SignalP"/>
    </source>
</evidence>
<organism evidence="4 5">
    <name type="scientific">Enhygromyxa salina</name>
    <dbReference type="NCBI Taxonomy" id="215803"/>
    <lineage>
        <taxon>Bacteria</taxon>
        <taxon>Pseudomonadati</taxon>
        <taxon>Myxococcota</taxon>
        <taxon>Polyangia</taxon>
        <taxon>Nannocystales</taxon>
        <taxon>Nannocystaceae</taxon>
        <taxon>Enhygromyxa</taxon>
    </lineage>
</organism>
<dbReference type="RefSeq" id="WP_106093713.1">
    <property type="nucleotide sequence ID" value="NZ_PVNL01000135.1"/>
</dbReference>
<name>A0A2S9XTP5_9BACT</name>
<feature type="signal peptide" evidence="2">
    <location>
        <begin position="1"/>
        <end position="23"/>
    </location>
</feature>
<dbReference type="SUPFAM" id="SSF48695">
    <property type="entry name" value="Multiheme cytochromes"/>
    <property type="match status" value="1"/>
</dbReference>
<proteinExistence type="predicted"/>
<dbReference type="OrthoDB" id="9814800at2"/>
<comment type="caution">
    <text evidence="4">The sequence shown here is derived from an EMBL/GenBank/DDBJ whole genome shotgun (WGS) entry which is preliminary data.</text>
</comment>
<protein>
    <recommendedName>
        <fullName evidence="3">Cytochrome c-552/4 domain-containing protein</fullName>
    </recommendedName>
</protein>
<evidence type="ECO:0000313" key="5">
    <source>
        <dbReference type="Proteomes" id="UP000238823"/>
    </source>
</evidence>
<keyword evidence="2" id="KW-0732">Signal</keyword>